<evidence type="ECO:0000256" key="1">
    <source>
        <dbReference type="SAM" id="Phobius"/>
    </source>
</evidence>
<evidence type="ECO:0000313" key="2">
    <source>
        <dbReference type="EMBL" id="RNA09460.1"/>
    </source>
</evidence>
<feature type="non-terminal residue" evidence="2">
    <location>
        <position position="1"/>
    </location>
</feature>
<dbReference type="AlphaFoldDB" id="A0A3M7QDK0"/>
<name>A0A3M7QDK0_BRAPC</name>
<dbReference type="EMBL" id="REGN01006463">
    <property type="protein sequence ID" value="RNA09460.1"/>
    <property type="molecule type" value="Genomic_DNA"/>
</dbReference>
<keyword evidence="1" id="KW-1133">Transmembrane helix</keyword>
<keyword evidence="1" id="KW-0472">Membrane</keyword>
<comment type="caution">
    <text evidence="2">The sequence shown here is derived from an EMBL/GenBank/DDBJ whole genome shotgun (WGS) entry which is preliminary data.</text>
</comment>
<accession>A0A3M7QDK0</accession>
<protein>
    <submittedName>
        <fullName evidence="2">Uncharacterized protein</fullName>
    </submittedName>
</protein>
<evidence type="ECO:0000313" key="3">
    <source>
        <dbReference type="Proteomes" id="UP000276133"/>
    </source>
</evidence>
<proteinExistence type="predicted"/>
<dbReference type="Proteomes" id="UP000276133">
    <property type="component" value="Unassembled WGS sequence"/>
</dbReference>
<organism evidence="2 3">
    <name type="scientific">Brachionus plicatilis</name>
    <name type="common">Marine rotifer</name>
    <name type="synonym">Brachionus muelleri</name>
    <dbReference type="NCBI Taxonomy" id="10195"/>
    <lineage>
        <taxon>Eukaryota</taxon>
        <taxon>Metazoa</taxon>
        <taxon>Spiralia</taxon>
        <taxon>Gnathifera</taxon>
        <taxon>Rotifera</taxon>
        <taxon>Eurotatoria</taxon>
        <taxon>Monogononta</taxon>
        <taxon>Pseudotrocha</taxon>
        <taxon>Ploima</taxon>
        <taxon>Brachionidae</taxon>
        <taxon>Brachionus</taxon>
    </lineage>
</organism>
<gene>
    <name evidence="2" type="ORF">BpHYR1_035492</name>
</gene>
<keyword evidence="3" id="KW-1185">Reference proteome</keyword>
<reference evidence="2 3" key="1">
    <citation type="journal article" date="2018" name="Sci. Rep.">
        <title>Genomic signatures of local adaptation to the degree of environmental predictability in rotifers.</title>
        <authorList>
            <person name="Franch-Gras L."/>
            <person name="Hahn C."/>
            <person name="Garcia-Roger E.M."/>
            <person name="Carmona M.J."/>
            <person name="Serra M."/>
            <person name="Gomez A."/>
        </authorList>
    </citation>
    <scope>NUCLEOTIDE SEQUENCE [LARGE SCALE GENOMIC DNA]</scope>
    <source>
        <strain evidence="2">HYR1</strain>
    </source>
</reference>
<keyword evidence="1" id="KW-0812">Transmembrane</keyword>
<sequence length="80" mass="9472">SFTSHLGWLCYLWTCPFTIDFSFQINFGEVTNISTLMMCLQINWLNIGFLFGPLVFCLAYQFFRKLLYNYRIPSFNYGAL</sequence>
<feature type="transmembrane region" description="Helical" evidence="1">
    <location>
        <begin position="44"/>
        <end position="63"/>
    </location>
</feature>